<comment type="similarity">
    <text evidence="1">Belongs to the hemerythrin family.</text>
</comment>
<dbReference type="NCBIfam" id="TIGR02481">
    <property type="entry name" value="hemeryth_dom"/>
    <property type="match status" value="1"/>
</dbReference>
<dbReference type="Gene3D" id="1.20.120.50">
    <property type="entry name" value="Hemerythrin-like"/>
    <property type="match status" value="1"/>
</dbReference>
<dbReference type="PANTHER" id="PTHR37164">
    <property type="entry name" value="BACTERIOHEMERYTHRIN"/>
    <property type="match status" value="1"/>
</dbReference>
<gene>
    <name evidence="5" type="ordered locus">Cyan7425_5247</name>
</gene>
<evidence type="ECO:0000256" key="1">
    <source>
        <dbReference type="ARBA" id="ARBA00010587"/>
    </source>
</evidence>
<dbReference type="AlphaFoldDB" id="B8HR31"/>
<dbReference type="InterPro" id="IPR050669">
    <property type="entry name" value="Hemerythrin"/>
</dbReference>
<organism evidence="5">
    <name type="scientific">Cyanothece sp. (strain PCC 7425 / ATCC 29141)</name>
    <dbReference type="NCBI Taxonomy" id="395961"/>
    <lineage>
        <taxon>Bacteria</taxon>
        <taxon>Bacillati</taxon>
        <taxon>Cyanobacteriota</taxon>
        <taxon>Cyanophyceae</taxon>
        <taxon>Gomontiellales</taxon>
        <taxon>Cyanothecaceae</taxon>
        <taxon>Cyanothece</taxon>
    </lineage>
</organism>
<keyword evidence="2" id="KW-0479">Metal-binding</keyword>
<dbReference type="KEGG" id="cyn:Cyan7425_5247"/>
<protein>
    <submittedName>
        <fullName evidence="5">Hemerythrin-like metal-binding protein</fullName>
    </submittedName>
</protein>
<dbReference type="EMBL" id="CP001344">
    <property type="protein sequence ID" value="ACL47539.1"/>
    <property type="molecule type" value="Genomic_DNA"/>
</dbReference>
<dbReference type="PANTHER" id="PTHR37164:SF1">
    <property type="entry name" value="BACTERIOHEMERYTHRIN"/>
    <property type="match status" value="1"/>
</dbReference>
<feature type="domain" description="Hemerythrin-like" evidence="4">
    <location>
        <begin position="13"/>
        <end position="127"/>
    </location>
</feature>
<dbReference type="OrthoDB" id="9797092at2"/>
<keyword evidence="3" id="KW-0408">Iron</keyword>
<evidence type="ECO:0000259" key="4">
    <source>
        <dbReference type="Pfam" id="PF01814"/>
    </source>
</evidence>
<accession>B8HR31</accession>
<dbReference type="STRING" id="395961.Cyan7425_5247"/>
<evidence type="ECO:0000256" key="3">
    <source>
        <dbReference type="ARBA" id="ARBA00023004"/>
    </source>
</evidence>
<evidence type="ECO:0000313" key="5">
    <source>
        <dbReference type="EMBL" id="ACL47539.1"/>
    </source>
</evidence>
<dbReference type="NCBIfam" id="NF033749">
    <property type="entry name" value="bact_hemeryth"/>
    <property type="match status" value="1"/>
</dbReference>
<dbReference type="GO" id="GO:0046872">
    <property type="term" value="F:metal ion binding"/>
    <property type="evidence" value="ECO:0007669"/>
    <property type="project" value="UniProtKB-KW"/>
</dbReference>
<dbReference type="Pfam" id="PF01814">
    <property type="entry name" value="Hemerythrin"/>
    <property type="match status" value="1"/>
</dbReference>
<dbReference type="InterPro" id="IPR012827">
    <property type="entry name" value="Hemerythrin_metal-bd"/>
</dbReference>
<sequence>MQKFEWSDRLAVGVPMIDTQHRELITAINELSEAIEQGTGTTAIKKLLTFLKYYAEWHFENEEGCAAKHKCPIADTNAQAHAKFLDIFTKLQKEYRESGASDEIARRAHAQLADWLVSHIMTIDTQIGQCIREAKAHA</sequence>
<dbReference type="SUPFAM" id="SSF47188">
    <property type="entry name" value="Hemerythrin-like"/>
    <property type="match status" value="1"/>
</dbReference>
<dbReference type="eggNOG" id="COG2703">
    <property type="taxonomic scope" value="Bacteria"/>
</dbReference>
<reference evidence="5" key="1">
    <citation type="submission" date="2009-01" db="EMBL/GenBank/DDBJ databases">
        <title>Complete sequence of chromosome Cyanothece sp. PCC 7425.</title>
        <authorList>
            <consortium name="US DOE Joint Genome Institute"/>
            <person name="Lucas S."/>
            <person name="Copeland A."/>
            <person name="Lapidus A."/>
            <person name="Glavina del Rio T."/>
            <person name="Dalin E."/>
            <person name="Tice H."/>
            <person name="Bruce D."/>
            <person name="Goodwin L."/>
            <person name="Pitluck S."/>
            <person name="Sims D."/>
            <person name="Meineke L."/>
            <person name="Brettin T."/>
            <person name="Detter J.C."/>
            <person name="Han C."/>
            <person name="Larimer F."/>
            <person name="Land M."/>
            <person name="Hauser L."/>
            <person name="Kyrpides N."/>
            <person name="Ovchinnikova G."/>
            <person name="Liberton M."/>
            <person name="Stoeckel J."/>
            <person name="Banerjee A."/>
            <person name="Singh A."/>
            <person name="Page L."/>
            <person name="Sato H."/>
            <person name="Zhao L."/>
            <person name="Sherman L."/>
            <person name="Pakrasi H."/>
            <person name="Richardson P."/>
        </authorList>
    </citation>
    <scope>NUCLEOTIDE SEQUENCE</scope>
    <source>
        <strain evidence="5">PCC 7425</strain>
    </source>
</reference>
<name>B8HR31_CYAP4</name>
<dbReference type="HOGENOM" id="CLU_086902_3_1_3"/>
<dbReference type="InterPro" id="IPR012312">
    <property type="entry name" value="Hemerythrin-like"/>
</dbReference>
<dbReference type="InterPro" id="IPR035938">
    <property type="entry name" value="Hemerythrin-like_sf"/>
</dbReference>
<dbReference type="CDD" id="cd12107">
    <property type="entry name" value="Hemerythrin"/>
    <property type="match status" value="1"/>
</dbReference>
<evidence type="ECO:0000256" key="2">
    <source>
        <dbReference type="ARBA" id="ARBA00022723"/>
    </source>
</evidence>
<proteinExistence type="inferred from homology"/>